<dbReference type="InterPro" id="IPR008271">
    <property type="entry name" value="Ser/Thr_kinase_AS"/>
</dbReference>
<keyword evidence="5 7" id="KW-0067">ATP-binding</keyword>
<dbReference type="OrthoDB" id="283111at2759"/>
<dbReference type="EMBL" id="CAJFDI010000006">
    <property type="protein sequence ID" value="CAD5235760.1"/>
    <property type="molecule type" value="Genomic_DNA"/>
</dbReference>
<dbReference type="Gene3D" id="1.10.510.10">
    <property type="entry name" value="Transferase(Phosphotransferase) domain 1"/>
    <property type="match status" value="1"/>
</dbReference>
<dbReference type="PANTHER" id="PTHR45646">
    <property type="entry name" value="SERINE/THREONINE-PROTEIN KINASE DOA-RELATED"/>
    <property type="match status" value="1"/>
</dbReference>
<evidence type="ECO:0000256" key="7">
    <source>
        <dbReference type="PROSITE-ProRule" id="PRU10141"/>
    </source>
</evidence>
<accession>A0A7I8XA76</accession>
<keyword evidence="3 7" id="KW-0547">Nucleotide-binding</keyword>
<evidence type="ECO:0000313" key="11">
    <source>
        <dbReference type="Proteomes" id="UP000659654"/>
    </source>
</evidence>
<feature type="compositionally biased region" description="Basic and acidic residues" evidence="8">
    <location>
        <begin position="28"/>
        <end position="47"/>
    </location>
</feature>
<evidence type="ECO:0000256" key="1">
    <source>
        <dbReference type="ARBA" id="ARBA00022527"/>
    </source>
</evidence>
<evidence type="ECO:0000256" key="8">
    <source>
        <dbReference type="SAM" id="MobiDB-lite"/>
    </source>
</evidence>
<feature type="compositionally biased region" description="Basic and acidic residues" evidence="8">
    <location>
        <begin position="366"/>
        <end position="384"/>
    </location>
</feature>
<feature type="compositionally biased region" description="Polar residues" evidence="8">
    <location>
        <begin position="520"/>
        <end position="529"/>
    </location>
</feature>
<evidence type="ECO:0000256" key="2">
    <source>
        <dbReference type="ARBA" id="ARBA00022679"/>
    </source>
</evidence>
<feature type="region of interest" description="Disordered" evidence="8">
    <location>
        <begin position="137"/>
        <end position="161"/>
    </location>
</feature>
<dbReference type="InterPro" id="IPR017441">
    <property type="entry name" value="Protein_kinase_ATP_BS"/>
</dbReference>
<dbReference type="InterPro" id="IPR000719">
    <property type="entry name" value="Prot_kinase_dom"/>
</dbReference>
<evidence type="ECO:0000256" key="5">
    <source>
        <dbReference type="ARBA" id="ARBA00022840"/>
    </source>
</evidence>
<dbReference type="InterPro" id="IPR011009">
    <property type="entry name" value="Kinase-like_dom_sf"/>
</dbReference>
<organism evidence="10 11">
    <name type="scientific">Bursaphelenchus xylophilus</name>
    <name type="common">Pinewood nematode worm</name>
    <name type="synonym">Aphelenchoides xylophilus</name>
    <dbReference type="NCBI Taxonomy" id="6326"/>
    <lineage>
        <taxon>Eukaryota</taxon>
        <taxon>Metazoa</taxon>
        <taxon>Ecdysozoa</taxon>
        <taxon>Nematoda</taxon>
        <taxon>Chromadorea</taxon>
        <taxon>Rhabditida</taxon>
        <taxon>Tylenchina</taxon>
        <taxon>Tylenchomorpha</taxon>
        <taxon>Aphelenchoidea</taxon>
        <taxon>Aphelenchoididae</taxon>
        <taxon>Bursaphelenchus</taxon>
    </lineage>
</organism>
<dbReference type="EMBL" id="CAJFCV020000006">
    <property type="protein sequence ID" value="CAG9132323.1"/>
    <property type="molecule type" value="Genomic_DNA"/>
</dbReference>
<feature type="region of interest" description="Disordered" evidence="8">
    <location>
        <begin position="291"/>
        <end position="316"/>
    </location>
</feature>
<feature type="compositionally biased region" description="Low complexity" evidence="8">
    <location>
        <begin position="393"/>
        <end position="404"/>
    </location>
</feature>
<feature type="region of interest" description="Disordered" evidence="8">
    <location>
        <begin position="509"/>
        <end position="536"/>
    </location>
</feature>
<comment type="similarity">
    <text evidence="6">Belongs to the protein kinase superfamily. CMGC Ser/Thr protein kinase family. Lammer subfamily.</text>
</comment>
<feature type="region of interest" description="Disordered" evidence="8">
    <location>
        <begin position="363"/>
        <end position="469"/>
    </location>
</feature>
<dbReference type="GO" id="GO:0004674">
    <property type="term" value="F:protein serine/threonine kinase activity"/>
    <property type="evidence" value="ECO:0007669"/>
    <property type="project" value="UniProtKB-KW"/>
</dbReference>
<dbReference type="Proteomes" id="UP000582659">
    <property type="component" value="Unassembled WGS sequence"/>
</dbReference>
<feature type="compositionally biased region" description="Basic and acidic residues" evidence="8">
    <location>
        <begin position="291"/>
        <end position="308"/>
    </location>
</feature>
<dbReference type="Pfam" id="PF00069">
    <property type="entry name" value="Pkinase"/>
    <property type="match status" value="1"/>
</dbReference>
<dbReference type="GO" id="GO:0005634">
    <property type="term" value="C:nucleus"/>
    <property type="evidence" value="ECO:0007669"/>
    <property type="project" value="TreeGrafter"/>
</dbReference>
<evidence type="ECO:0000256" key="3">
    <source>
        <dbReference type="ARBA" id="ARBA00022741"/>
    </source>
</evidence>
<dbReference type="Proteomes" id="UP000659654">
    <property type="component" value="Unassembled WGS sequence"/>
</dbReference>
<dbReference type="GO" id="GO:0043484">
    <property type="term" value="P:regulation of RNA splicing"/>
    <property type="evidence" value="ECO:0007669"/>
    <property type="project" value="TreeGrafter"/>
</dbReference>
<dbReference type="PANTHER" id="PTHR45646:SF11">
    <property type="entry name" value="SERINE_THREONINE-PROTEIN KINASE DOA"/>
    <property type="match status" value="1"/>
</dbReference>
<keyword evidence="1" id="KW-0723">Serine/threonine-protein kinase</keyword>
<dbReference type="CDD" id="cd14134">
    <property type="entry name" value="PKc_CLK"/>
    <property type="match status" value="1"/>
</dbReference>
<comment type="caution">
    <text evidence="10">The sequence shown here is derived from an EMBL/GenBank/DDBJ whole genome shotgun (WGS) entry which is preliminary data.</text>
</comment>
<proteinExistence type="inferred from homology"/>
<dbReference type="PROSITE" id="PS50011">
    <property type="entry name" value="PROTEIN_KINASE_DOM"/>
    <property type="match status" value="1"/>
</dbReference>
<feature type="domain" description="Protein kinase" evidence="9">
    <location>
        <begin position="553"/>
        <end position="866"/>
    </location>
</feature>
<dbReference type="SUPFAM" id="SSF56112">
    <property type="entry name" value="Protein kinase-like (PK-like)"/>
    <property type="match status" value="1"/>
</dbReference>
<feature type="binding site" evidence="7">
    <location>
        <position position="583"/>
    </location>
    <ligand>
        <name>ATP</name>
        <dbReference type="ChEBI" id="CHEBI:30616"/>
    </ligand>
</feature>
<evidence type="ECO:0000256" key="6">
    <source>
        <dbReference type="ARBA" id="ARBA00037966"/>
    </source>
</evidence>
<keyword evidence="11" id="KW-1185">Reference proteome</keyword>
<keyword evidence="2" id="KW-0808">Transferase</keyword>
<feature type="compositionally biased region" description="Basic and acidic residues" evidence="8">
    <location>
        <begin position="444"/>
        <end position="469"/>
    </location>
</feature>
<dbReference type="PROSITE" id="PS00107">
    <property type="entry name" value="PROTEIN_KINASE_ATP"/>
    <property type="match status" value="1"/>
</dbReference>
<dbReference type="Gene3D" id="3.30.200.20">
    <property type="entry name" value="Phosphorylase Kinase, domain 1"/>
    <property type="match status" value="1"/>
</dbReference>
<feature type="region of interest" description="Disordered" evidence="8">
    <location>
        <begin position="1"/>
        <end position="47"/>
    </location>
</feature>
<feature type="compositionally biased region" description="Basic residues" evidence="8">
    <location>
        <begin position="18"/>
        <end position="27"/>
    </location>
</feature>
<feature type="compositionally biased region" description="Basic and acidic residues" evidence="8">
    <location>
        <begin position="1"/>
        <end position="17"/>
    </location>
</feature>
<dbReference type="SMART" id="SM00220">
    <property type="entry name" value="S_TKc"/>
    <property type="match status" value="1"/>
</dbReference>
<feature type="compositionally biased region" description="Low complexity" evidence="8">
    <location>
        <begin position="151"/>
        <end position="161"/>
    </location>
</feature>
<evidence type="ECO:0000313" key="10">
    <source>
        <dbReference type="EMBL" id="CAD5235760.1"/>
    </source>
</evidence>
<dbReference type="PROSITE" id="PS00108">
    <property type="entry name" value="PROTEIN_KINASE_ST"/>
    <property type="match status" value="1"/>
</dbReference>
<feature type="region of interest" description="Disordered" evidence="8">
    <location>
        <begin position="879"/>
        <end position="901"/>
    </location>
</feature>
<evidence type="ECO:0000256" key="4">
    <source>
        <dbReference type="ARBA" id="ARBA00022777"/>
    </source>
</evidence>
<sequence length="901" mass="103200">MGKRRNDRDDSYEEYKRRRESSRHRRNACREERARRRSKENKERFERLRNDPDRYLDGHKRSNYKDKNCSALRFTANCGFIRGNAEVRCHVDAHSTPKTSSHQEKAGPAADRLAFSTKEFDVFLDSAFAGHRGSAQSNLSWRRDRLEPPGSHSSASSRSPAVNSLVYSDRAIIQSTSQIHFDRRPKDAMSKKVDGLKRLPLVVIPKRRKHKDYVSRRRNTRASQLRKCTSDPQIYKSYNHWSNLQRKDNLALSTTQSTEKSAEPALKTQKTSSKDLANILKPPEEMAVRRVVKKSDSKHSRSNLDRKVSATKRRRAEELSQIKKELLEAAKLPQLSRIPKPKESDDVKAKNTVNAVTAAFALKEPNFAKEKKEPANVKEKEKEAQPSTSATQASPAVAKVSAKPPASPSLGQRRKFNNDARLNVAVLQPKQLKLPPNEGSEVPNETKEPEATTSDEKPKEEKKPKKQIDPELLNRLKLDTSVLKKIDNIISGGVKKPVQNSNDYHYNYKVGSSGGRGDQYASTAQSTSYKPPIQDDKDGHLVYQPGDSIANKYQIVRTLGEGTFGKVVEVKDANRGSHRFALKVIKNVPKYRDAARLEINVLKKLMEKDPSGTHLVIQLLDHFDFHGHMCLLFDLLGLSVFDFMKNNDYNGYPMEQVRYISYQLCHAVKFMHENRLTHTDLKPENILFVNSEYRIEQGRKRPIKVIEDATVRLIDLGSATFDHEHHSTIVSTRHYRAPEVILELGWSQPCDVWSIGCIMFELHMGITLFQTHENREHLAMMERILGNIPYRMIKRTKTKYFYHNKLDFNDNSTSGRYVREQCKPLYRYMEQKDPETLELFDLIDKMLDYEPTSRLTLVDALQHPFFARIQPHQRLDHLLTSNSRPPASNGGSAANNGRTAM</sequence>
<name>A0A7I8XA76_BURXY</name>
<dbReference type="InterPro" id="IPR051175">
    <property type="entry name" value="CLK_kinases"/>
</dbReference>
<protein>
    <submittedName>
        <fullName evidence="10">(pine wood nematode) hypothetical protein</fullName>
    </submittedName>
</protein>
<evidence type="ECO:0000259" key="9">
    <source>
        <dbReference type="PROSITE" id="PS50011"/>
    </source>
</evidence>
<dbReference type="GO" id="GO:0005524">
    <property type="term" value="F:ATP binding"/>
    <property type="evidence" value="ECO:0007669"/>
    <property type="project" value="UniProtKB-UniRule"/>
</dbReference>
<dbReference type="SMR" id="A0A7I8XA76"/>
<reference evidence="10" key="1">
    <citation type="submission" date="2020-09" db="EMBL/GenBank/DDBJ databases">
        <authorList>
            <person name="Kikuchi T."/>
        </authorList>
    </citation>
    <scope>NUCLEOTIDE SEQUENCE</scope>
    <source>
        <strain evidence="10">Ka4C1</strain>
    </source>
</reference>
<dbReference type="AlphaFoldDB" id="A0A7I8XA76"/>
<feature type="region of interest" description="Disordered" evidence="8">
    <location>
        <begin position="253"/>
        <end position="277"/>
    </location>
</feature>
<gene>
    <name evidence="10" type="ORF">BXYJ_LOCUS15851</name>
</gene>
<keyword evidence="4" id="KW-0418">Kinase</keyword>